<sequence>MKTDPAAAELLGLNTTELLALFTTLPAPSIEEMNGEYAARLLAQPNAFASVTGHAAVSNPFARWLCKGFRPVDDRTGRGYNTFRQFGRVRRRYAMHTLIAPSRYDGRPAYTLVYRAYGSVCGAINMVDEVRRAAPGVYLGIGTWGFTERQRRIPLPFLLTGPVGPYRGDVGTARRGFTPGPRELPGRRETGP</sequence>
<dbReference type="HOGENOM" id="CLU_1501993_0_0_11"/>
<dbReference type="KEGG" id="tcu:Tcur_2694"/>
<proteinExistence type="predicted"/>
<dbReference type="Proteomes" id="UP000001918">
    <property type="component" value="Chromosome"/>
</dbReference>
<dbReference type="OrthoDB" id="4533163at2"/>
<keyword evidence="3" id="KW-1185">Reference proteome</keyword>
<evidence type="ECO:0000313" key="2">
    <source>
        <dbReference type="EMBL" id="ACY98245.1"/>
    </source>
</evidence>
<dbReference type="STRING" id="471852.Tcur_2694"/>
<name>D1A5V0_THECD</name>
<reference evidence="2 3" key="1">
    <citation type="journal article" date="2011" name="Stand. Genomic Sci.">
        <title>Complete genome sequence of Thermomonospora curvata type strain (B9).</title>
        <authorList>
            <person name="Chertkov O."/>
            <person name="Sikorski J."/>
            <person name="Nolan M."/>
            <person name="Lapidus A."/>
            <person name="Lucas S."/>
            <person name="Del Rio T.G."/>
            <person name="Tice H."/>
            <person name="Cheng J.F."/>
            <person name="Goodwin L."/>
            <person name="Pitluck S."/>
            <person name="Liolios K."/>
            <person name="Ivanova N."/>
            <person name="Mavromatis K."/>
            <person name="Mikhailova N."/>
            <person name="Ovchinnikova G."/>
            <person name="Pati A."/>
            <person name="Chen A."/>
            <person name="Palaniappan K."/>
            <person name="Djao O.D."/>
            <person name="Land M."/>
            <person name="Hauser L."/>
            <person name="Chang Y.J."/>
            <person name="Jeffries C.D."/>
            <person name="Brettin T."/>
            <person name="Han C."/>
            <person name="Detter J.C."/>
            <person name="Rohde M."/>
            <person name="Goker M."/>
            <person name="Woyke T."/>
            <person name="Bristow J."/>
            <person name="Eisen J.A."/>
            <person name="Markowitz V."/>
            <person name="Hugenholtz P."/>
            <person name="Klenk H.P."/>
            <person name="Kyrpides N.C."/>
        </authorList>
    </citation>
    <scope>NUCLEOTIDE SEQUENCE [LARGE SCALE GENOMIC DNA]</scope>
    <source>
        <strain evidence="3">ATCC 19995 / DSM 43183 / JCM 3096 / KCTC 9072 / NBRC 15933 / NCIMB 10081 / Henssen B9</strain>
    </source>
</reference>
<protein>
    <submittedName>
        <fullName evidence="2">Uncharacterized protein</fullName>
    </submittedName>
</protein>
<gene>
    <name evidence="2" type="ordered locus">Tcur_2694</name>
</gene>
<dbReference type="EMBL" id="CP001738">
    <property type="protein sequence ID" value="ACY98245.1"/>
    <property type="molecule type" value="Genomic_DNA"/>
</dbReference>
<evidence type="ECO:0000313" key="3">
    <source>
        <dbReference type="Proteomes" id="UP000001918"/>
    </source>
</evidence>
<accession>D1A5V0</accession>
<dbReference type="RefSeq" id="WP_012853029.1">
    <property type="nucleotide sequence ID" value="NC_013510.1"/>
</dbReference>
<evidence type="ECO:0000256" key="1">
    <source>
        <dbReference type="SAM" id="MobiDB-lite"/>
    </source>
</evidence>
<feature type="region of interest" description="Disordered" evidence="1">
    <location>
        <begin position="169"/>
        <end position="192"/>
    </location>
</feature>
<dbReference type="eggNOG" id="ENOG5032YCS">
    <property type="taxonomic scope" value="Bacteria"/>
</dbReference>
<organism evidence="2 3">
    <name type="scientific">Thermomonospora curvata (strain ATCC 19995 / DSM 43183 / JCM 3096 / KCTC 9072 / NBRC 15933 / NCIMB 10081 / Henssen B9)</name>
    <dbReference type="NCBI Taxonomy" id="471852"/>
    <lineage>
        <taxon>Bacteria</taxon>
        <taxon>Bacillati</taxon>
        <taxon>Actinomycetota</taxon>
        <taxon>Actinomycetes</taxon>
        <taxon>Streptosporangiales</taxon>
        <taxon>Thermomonosporaceae</taxon>
        <taxon>Thermomonospora</taxon>
    </lineage>
</organism>
<dbReference type="AlphaFoldDB" id="D1A5V0"/>